<dbReference type="GO" id="GO:0005576">
    <property type="term" value="C:extracellular region"/>
    <property type="evidence" value="ECO:0007669"/>
    <property type="project" value="UniProtKB-SubCell"/>
</dbReference>
<dbReference type="Pfam" id="PF00026">
    <property type="entry name" value="Asp"/>
    <property type="match status" value="1"/>
</dbReference>
<keyword evidence="4" id="KW-0645">Protease</keyword>
<dbReference type="InterPro" id="IPR021109">
    <property type="entry name" value="Peptidase_aspartic_dom_sf"/>
</dbReference>
<comment type="subcellular location">
    <subcellularLocation>
        <location evidence="1">Secreted</location>
    </subcellularLocation>
</comment>
<keyword evidence="8" id="KW-0865">Zymogen</keyword>
<evidence type="ECO:0000256" key="2">
    <source>
        <dbReference type="ARBA" id="ARBA00007447"/>
    </source>
</evidence>
<evidence type="ECO:0000256" key="4">
    <source>
        <dbReference type="ARBA" id="ARBA00022670"/>
    </source>
</evidence>
<evidence type="ECO:0000256" key="5">
    <source>
        <dbReference type="ARBA" id="ARBA00022729"/>
    </source>
</evidence>
<feature type="domain" description="Peptidase A1" evidence="11">
    <location>
        <begin position="1"/>
        <end position="165"/>
    </location>
</feature>
<dbReference type="OrthoDB" id="5790032at2759"/>
<dbReference type="PRINTS" id="PR00792">
    <property type="entry name" value="PEPSIN"/>
</dbReference>
<keyword evidence="5" id="KW-0732">Signal</keyword>
<dbReference type="FunFam" id="2.40.70.10:FF:000058">
    <property type="entry name" value="ASpartyl Protease"/>
    <property type="match status" value="1"/>
</dbReference>
<dbReference type="Gene3D" id="2.40.70.10">
    <property type="entry name" value="Acid Proteases"/>
    <property type="match status" value="1"/>
</dbReference>
<reference evidence="13" key="1">
    <citation type="journal article" date="2015" name="Nat. Genet.">
        <title>The genome and transcriptome of the zoonotic hookworm Ancylostoma ceylanicum identify infection-specific gene families.</title>
        <authorList>
            <person name="Schwarz E.M."/>
            <person name="Hu Y."/>
            <person name="Antoshechkin I."/>
            <person name="Miller M.M."/>
            <person name="Sternberg P.W."/>
            <person name="Aroian R.V."/>
        </authorList>
    </citation>
    <scope>NUCLEOTIDE SEQUENCE</scope>
    <source>
        <strain evidence="13">HY135</strain>
    </source>
</reference>
<keyword evidence="10" id="KW-0325">Glycoprotein</keyword>
<dbReference type="GO" id="GO:0005764">
    <property type="term" value="C:lysosome"/>
    <property type="evidence" value="ECO:0007669"/>
    <property type="project" value="TreeGrafter"/>
</dbReference>
<comment type="caution">
    <text evidence="12">The sequence shown here is derived from an EMBL/GenBank/DDBJ whole genome shotgun (WGS) entry which is preliminary data.</text>
</comment>
<evidence type="ECO:0000256" key="8">
    <source>
        <dbReference type="ARBA" id="ARBA00023145"/>
    </source>
</evidence>
<evidence type="ECO:0000256" key="3">
    <source>
        <dbReference type="ARBA" id="ARBA00022525"/>
    </source>
</evidence>
<keyword evidence="13" id="KW-1185">Reference proteome</keyword>
<keyword evidence="6" id="KW-0064">Aspartyl protease</keyword>
<evidence type="ECO:0000256" key="7">
    <source>
        <dbReference type="ARBA" id="ARBA00022801"/>
    </source>
</evidence>
<dbReference type="GO" id="GO:0004190">
    <property type="term" value="F:aspartic-type endopeptidase activity"/>
    <property type="evidence" value="ECO:0007669"/>
    <property type="project" value="UniProtKB-KW"/>
</dbReference>
<keyword evidence="3" id="KW-0964">Secreted</keyword>
<accession>A0A016RX79</accession>
<organism evidence="12 13">
    <name type="scientific">Ancylostoma ceylanicum</name>
    <dbReference type="NCBI Taxonomy" id="53326"/>
    <lineage>
        <taxon>Eukaryota</taxon>
        <taxon>Metazoa</taxon>
        <taxon>Ecdysozoa</taxon>
        <taxon>Nematoda</taxon>
        <taxon>Chromadorea</taxon>
        <taxon>Rhabditida</taxon>
        <taxon>Rhabditina</taxon>
        <taxon>Rhabditomorpha</taxon>
        <taxon>Strongyloidea</taxon>
        <taxon>Ancylostomatidae</taxon>
        <taxon>Ancylostomatinae</taxon>
        <taxon>Ancylostoma</taxon>
    </lineage>
</organism>
<proteinExistence type="inferred from homology"/>
<keyword evidence="9" id="KW-1015">Disulfide bond</keyword>
<evidence type="ECO:0000256" key="10">
    <source>
        <dbReference type="ARBA" id="ARBA00023180"/>
    </source>
</evidence>
<dbReference type="CDD" id="cd05471">
    <property type="entry name" value="pepsin_like"/>
    <property type="match status" value="1"/>
</dbReference>
<dbReference type="PANTHER" id="PTHR47966:SF45">
    <property type="entry name" value="PEPTIDASE A1 DOMAIN-CONTAINING PROTEIN"/>
    <property type="match status" value="1"/>
</dbReference>
<dbReference type="Proteomes" id="UP000024635">
    <property type="component" value="Unassembled WGS sequence"/>
</dbReference>
<comment type="similarity">
    <text evidence="2">Belongs to the peptidase A1 family.</text>
</comment>
<dbReference type="InterPro" id="IPR033121">
    <property type="entry name" value="PEPTIDASE_A1"/>
</dbReference>
<sequence>MSGKNGYGGMVTYGGFDVENCEESVTYEPVDSPAYWQVRLNGVSAGKYTCNDVWKAESDTATSFIRGPAAIVSEIARELGAEYDLLNDLYFIECDAPAAINFLIGTKEYTVGAKNLIIEVQENLCILALSHLSNGDKPPQWIIGYPFIREYCHVYDMDARKIGFAKARQE</sequence>
<dbReference type="InterPro" id="IPR001461">
    <property type="entry name" value="Aspartic_peptidase_A1"/>
</dbReference>
<dbReference type="InterPro" id="IPR034164">
    <property type="entry name" value="Pepsin-like_dom"/>
</dbReference>
<gene>
    <name evidence="12" type="primary">Acey_s0353.g3303</name>
    <name evidence="12" type="ORF">Y032_0353g3303</name>
</gene>
<dbReference type="SUPFAM" id="SSF50630">
    <property type="entry name" value="Acid proteases"/>
    <property type="match status" value="1"/>
</dbReference>
<keyword evidence="7" id="KW-0378">Hydrolase</keyword>
<dbReference type="GO" id="GO:0006508">
    <property type="term" value="P:proteolysis"/>
    <property type="evidence" value="ECO:0007669"/>
    <property type="project" value="UniProtKB-KW"/>
</dbReference>
<evidence type="ECO:0000256" key="9">
    <source>
        <dbReference type="ARBA" id="ARBA00023157"/>
    </source>
</evidence>
<evidence type="ECO:0000259" key="11">
    <source>
        <dbReference type="PROSITE" id="PS51767"/>
    </source>
</evidence>
<dbReference type="PROSITE" id="PS51767">
    <property type="entry name" value="PEPTIDASE_A1"/>
    <property type="match status" value="1"/>
</dbReference>
<dbReference type="AlphaFoldDB" id="A0A016RX79"/>
<dbReference type="STRING" id="53326.A0A016RX79"/>
<evidence type="ECO:0000256" key="6">
    <source>
        <dbReference type="ARBA" id="ARBA00022750"/>
    </source>
</evidence>
<protein>
    <recommendedName>
        <fullName evidence="11">Peptidase A1 domain-containing protein</fullName>
    </recommendedName>
</protein>
<evidence type="ECO:0000313" key="12">
    <source>
        <dbReference type="EMBL" id="EYB82707.1"/>
    </source>
</evidence>
<name>A0A016RX79_9BILA</name>
<evidence type="ECO:0000256" key="1">
    <source>
        <dbReference type="ARBA" id="ARBA00004613"/>
    </source>
</evidence>
<dbReference type="EMBL" id="JARK01001689">
    <property type="protein sequence ID" value="EYB82707.1"/>
    <property type="molecule type" value="Genomic_DNA"/>
</dbReference>
<dbReference type="PANTHER" id="PTHR47966">
    <property type="entry name" value="BETA-SITE APP-CLEAVING ENZYME, ISOFORM A-RELATED"/>
    <property type="match status" value="1"/>
</dbReference>
<evidence type="ECO:0000313" key="13">
    <source>
        <dbReference type="Proteomes" id="UP000024635"/>
    </source>
</evidence>